<keyword evidence="7" id="KW-0472">Membrane</keyword>
<evidence type="ECO:0000313" key="11">
    <source>
        <dbReference type="Proteomes" id="UP000625316"/>
    </source>
</evidence>
<dbReference type="PANTHER" id="PTHR43065:SF50">
    <property type="entry name" value="HISTIDINE KINASE"/>
    <property type="match status" value="1"/>
</dbReference>
<keyword evidence="11" id="KW-1185">Reference proteome</keyword>
<dbReference type="GO" id="GO:0000155">
    <property type="term" value="F:phosphorelay sensor kinase activity"/>
    <property type="evidence" value="ECO:0007669"/>
    <property type="project" value="InterPro"/>
</dbReference>
<dbReference type="InterPro" id="IPR036097">
    <property type="entry name" value="HisK_dim/P_sf"/>
</dbReference>
<gene>
    <name evidence="10" type="ORF">IQ266_08855</name>
</gene>
<evidence type="ECO:0000256" key="4">
    <source>
        <dbReference type="ARBA" id="ARBA00022777"/>
    </source>
</evidence>
<evidence type="ECO:0000256" key="1">
    <source>
        <dbReference type="ARBA" id="ARBA00000085"/>
    </source>
</evidence>
<dbReference type="PRINTS" id="PR00344">
    <property type="entry name" value="BCTRLSENSOR"/>
</dbReference>
<keyword evidence="7" id="KW-0812">Transmembrane</keyword>
<dbReference type="RefSeq" id="WP_264324655.1">
    <property type="nucleotide sequence ID" value="NZ_JADEXQ010000023.1"/>
</dbReference>
<dbReference type="SUPFAM" id="SSF47384">
    <property type="entry name" value="Homodimeric domain of signal transducing histidine kinase"/>
    <property type="match status" value="1"/>
</dbReference>
<evidence type="ECO:0000256" key="7">
    <source>
        <dbReference type="SAM" id="Phobius"/>
    </source>
</evidence>
<evidence type="ECO:0000256" key="2">
    <source>
        <dbReference type="ARBA" id="ARBA00012438"/>
    </source>
</evidence>
<dbReference type="SUPFAM" id="SSF55874">
    <property type="entry name" value="ATPase domain of HSP90 chaperone/DNA topoisomerase II/histidine kinase"/>
    <property type="match status" value="1"/>
</dbReference>
<evidence type="ECO:0000313" key="10">
    <source>
        <dbReference type="EMBL" id="MBE9029836.1"/>
    </source>
</evidence>
<dbReference type="SMART" id="SM00387">
    <property type="entry name" value="HATPase_c"/>
    <property type="match status" value="1"/>
</dbReference>
<keyword evidence="7" id="KW-1133">Transmembrane helix</keyword>
<protein>
    <recommendedName>
        <fullName evidence="2">histidine kinase</fullName>
        <ecNumber evidence="2">2.7.13.3</ecNumber>
    </recommendedName>
</protein>
<dbReference type="EC" id="2.7.13.3" evidence="2"/>
<dbReference type="Gene3D" id="3.30.565.10">
    <property type="entry name" value="Histidine kinase-like ATPase, C-terminal domain"/>
    <property type="match status" value="1"/>
</dbReference>
<proteinExistence type="predicted"/>
<feature type="chain" id="PRO_5037574266" description="histidine kinase" evidence="8">
    <location>
        <begin position="38"/>
        <end position="697"/>
    </location>
</feature>
<dbReference type="CDD" id="cd00082">
    <property type="entry name" value="HisKA"/>
    <property type="match status" value="1"/>
</dbReference>
<keyword evidence="5" id="KW-0902">Two-component regulatory system</keyword>
<dbReference type="Gene3D" id="1.10.287.130">
    <property type="match status" value="1"/>
</dbReference>
<accession>A0A928Z1Y7</accession>
<keyword evidence="4" id="KW-0418">Kinase</keyword>
<dbReference type="InterPro" id="IPR004358">
    <property type="entry name" value="Sig_transdc_His_kin-like_C"/>
</dbReference>
<reference evidence="10" key="1">
    <citation type="submission" date="2020-10" db="EMBL/GenBank/DDBJ databases">
        <authorList>
            <person name="Castelo-Branco R."/>
            <person name="Eusebio N."/>
            <person name="Adriana R."/>
            <person name="Vieira A."/>
            <person name="Brugerolle De Fraissinette N."/>
            <person name="Rezende De Castro R."/>
            <person name="Schneider M.P."/>
            <person name="Vasconcelos V."/>
            <person name="Leao P.N."/>
        </authorList>
    </citation>
    <scope>NUCLEOTIDE SEQUENCE</scope>
    <source>
        <strain evidence="10">LEGE 11480</strain>
    </source>
</reference>
<dbReference type="InterPro" id="IPR003594">
    <property type="entry name" value="HATPase_dom"/>
</dbReference>
<comment type="caution">
    <text evidence="10">The sequence shown here is derived from an EMBL/GenBank/DDBJ whole genome shotgun (WGS) entry which is preliminary data.</text>
</comment>
<evidence type="ECO:0000256" key="6">
    <source>
        <dbReference type="SAM" id="Coils"/>
    </source>
</evidence>
<dbReference type="AlphaFoldDB" id="A0A928Z1Y7"/>
<dbReference type="Proteomes" id="UP000625316">
    <property type="component" value="Unassembled WGS sequence"/>
</dbReference>
<comment type="catalytic activity">
    <reaction evidence="1">
        <text>ATP + protein L-histidine = ADP + protein N-phospho-L-histidine.</text>
        <dbReference type="EC" id="2.7.13.3"/>
    </reaction>
</comment>
<feature type="transmembrane region" description="Helical" evidence="7">
    <location>
        <begin position="363"/>
        <end position="385"/>
    </location>
</feature>
<keyword evidence="4" id="KW-0808">Transferase</keyword>
<evidence type="ECO:0000256" key="3">
    <source>
        <dbReference type="ARBA" id="ARBA00022553"/>
    </source>
</evidence>
<keyword evidence="8" id="KW-0732">Signal</keyword>
<evidence type="ECO:0000259" key="9">
    <source>
        <dbReference type="PROSITE" id="PS50109"/>
    </source>
</evidence>
<dbReference type="InterPro" id="IPR005467">
    <property type="entry name" value="His_kinase_dom"/>
</dbReference>
<dbReference type="InterPro" id="IPR003661">
    <property type="entry name" value="HisK_dim/P_dom"/>
</dbReference>
<keyword evidence="6" id="KW-0175">Coiled coil</keyword>
<dbReference type="EMBL" id="JADEXQ010000023">
    <property type="protein sequence ID" value="MBE9029836.1"/>
    <property type="molecule type" value="Genomic_DNA"/>
</dbReference>
<name>A0A928Z1Y7_9CYAN</name>
<dbReference type="InterPro" id="IPR036890">
    <property type="entry name" value="HATPase_C_sf"/>
</dbReference>
<evidence type="ECO:0000256" key="8">
    <source>
        <dbReference type="SAM" id="SignalP"/>
    </source>
</evidence>
<dbReference type="PROSITE" id="PS50109">
    <property type="entry name" value="HIS_KIN"/>
    <property type="match status" value="1"/>
</dbReference>
<keyword evidence="3" id="KW-0597">Phosphoprotein</keyword>
<dbReference type="Pfam" id="PF02518">
    <property type="entry name" value="HATPase_c"/>
    <property type="match status" value="1"/>
</dbReference>
<organism evidence="10 11">
    <name type="scientific">Romeriopsis navalis LEGE 11480</name>
    <dbReference type="NCBI Taxonomy" id="2777977"/>
    <lineage>
        <taxon>Bacteria</taxon>
        <taxon>Bacillati</taxon>
        <taxon>Cyanobacteriota</taxon>
        <taxon>Cyanophyceae</taxon>
        <taxon>Leptolyngbyales</taxon>
        <taxon>Leptolyngbyaceae</taxon>
        <taxon>Romeriopsis</taxon>
        <taxon>Romeriopsis navalis</taxon>
    </lineage>
</organism>
<feature type="signal peptide" evidence="8">
    <location>
        <begin position="1"/>
        <end position="37"/>
    </location>
</feature>
<evidence type="ECO:0000256" key="5">
    <source>
        <dbReference type="ARBA" id="ARBA00023012"/>
    </source>
</evidence>
<feature type="domain" description="Histidine kinase" evidence="9">
    <location>
        <begin position="442"/>
        <end position="685"/>
    </location>
</feature>
<sequence>MPIAQWINQHIGLNRLPKLFCIPILLLVGNAATLATAAGEPSPIKPKTAKVLVVHSYHPELSWTKQVKAGIDQGFQNSEHNVTVYHEFLDAKRYPNLRYRQQFLAYLQTKYKETSLQLLMVADDPGLQLILEQHRDYFPQLPVIFLGANHVQEKFLNVPWMTGVFETHSIIETVLEAKRQTQSDHLIVISDSSSTGKANQQKIAQLRQIAEAPQNVVLIEDLTPQAIEQKLGGYPDDWPIFLAGQLRSERTDGALISFKETTETLRSQLPNPIYADSMMHVGHGAVGGKILSGSYHAQQAVQLVERFLRGTPVDQIEPILKAKNQWVFDARELQRLNLDRYQLPPESVLINRERSFYEQHRKLVWAAMAVIIAGTLTIIILANAIRRQQQAEKQLRDNEKQLEQRVADRTTELSETVRTLQDTQAQLIRTEKLSSLGQLAGGVAHEFNNPLTFIEGNLRHLGNYVQDLLGLIDQCTQQPHIAPSITDYANAIELDYIQQDLPKMLASMQSGTDRIKGLVCTLQKFSGADEEGLKPTDLNQSLDYTLQLLNAQIPPDIEVVLEYQPLPLVDCYPGELNQVFLAILLNAIEVMVASDDCHIKRVIIHTAVSGDNWVCIRIRDTGPGIPQAIQAKVFDPFFTTKPIGQGTGMGLALCHQTVQLHHGQLQLNSAPKQGTTVIIKLPIKSPVIIHQGASICD</sequence>
<feature type="coiled-coil region" evidence="6">
    <location>
        <begin position="381"/>
        <end position="412"/>
    </location>
</feature>
<dbReference type="PANTHER" id="PTHR43065">
    <property type="entry name" value="SENSOR HISTIDINE KINASE"/>
    <property type="match status" value="1"/>
</dbReference>